<keyword evidence="2 4" id="KW-0238">DNA-binding</keyword>
<dbReference type="InterPro" id="IPR049445">
    <property type="entry name" value="TetR_SbtR-like_C"/>
</dbReference>
<feature type="compositionally biased region" description="Gly residues" evidence="5">
    <location>
        <begin position="220"/>
        <end position="230"/>
    </location>
</feature>
<protein>
    <submittedName>
        <fullName evidence="7">TetR/AcrR family transcriptional regulator</fullName>
    </submittedName>
</protein>
<evidence type="ECO:0000259" key="6">
    <source>
        <dbReference type="PROSITE" id="PS50977"/>
    </source>
</evidence>
<keyword evidence="1" id="KW-0805">Transcription regulation</keyword>
<sequence>MRIQGSGSPRKAAGHREAALPKGRCAVGGNAVGKATSLRVDAQRNLRHVLSAARDVFGEQGYGAPMEEVARRARVGVGTVYRRFPNKEALVRYIAEEETQRLTARAREALALDEEPWGALEDFVQRSAAGGAGRLLPPELLVASASAGAQERVPRQRGAAPGGGGEAESGAGAGSAGPAGAGGGPQEPAGAAGGGASERPAGCAAESAAGNSEAAEGEAGAEGAGAGEAAGGGARELLSAVGQLVERTRAAGQLRPDVTVADLMLVIATTPPRIDDPARQTAVGGRLLQILLQGLRSERC</sequence>
<keyword evidence="3" id="KW-0804">Transcription</keyword>
<dbReference type="Proteomes" id="UP000272474">
    <property type="component" value="Unassembled WGS sequence"/>
</dbReference>
<dbReference type="InterPro" id="IPR009057">
    <property type="entry name" value="Homeodomain-like_sf"/>
</dbReference>
<feature type="domain" description="HTH tetR-type" evidence="6">
    <location>
        <begin position="43"/>
        <end position="102"/>
    </location>
</feature>
<comment type="caution">
    <text evidence="7">The sequence shown here is derived from an EMBL/GenBank/DDBJ whole genome shotgun (WGS) entry which is preliminary data.</text>
</comment>
<evidence type="ECO:0000313" key="7">
    <source>
        <dbReference type="EMBL" id="RKN39438.1"/>
    </source>
</evidence>
<feature type="DNA-binding region" description="H-T-H motif" evidence="4">
    <location>
        <begin position="65"/>
        <end position="84"/>
    </location>
</feature>
<feature type="compositionally biased region" description="Low complexity" evidence="5">
    <location>
        <begin position="197"/>
        <end position="218"/>
    </location>
</feature>
<dbReference type="InterPro" id="IPR001647">
    <property type="entry name" value="HTH_TetR"/>
</dbReference>
<dbReference type="PANTHER" id="PTHR30055">
    <property type="entry name" value="HTH-TYPE TRANSCRIPTIONAL REGULATOR RUTR"/>
    <property type="match status" value="1"/>
</dbReference>
<dbReference type="SUPFAM" id="SSF48498">
    <property type="entry name" value="Tetracyclin repressor-like, C-terminal domain"/>
    <property type="match status" value="1"/>
</dbReference>
<organism evidence="7 8">
    <name type="scientific">Streptomyces hoynatensis</name>
    <dbReference type="NCBI Taxonomy" id="1141874"/>
    <lineage>
        <taxon>Bacteria</taxon>
        <taxon>Bacillati</taxon>
        <taxon>Actinomycetota</taxon>
        <taxon>Actinomycetes</taxon>
        <taxon>Kitasatosporales</taxon>
        <taxon>Streptomycetaceae</taxon>
        <taxon>Streptomyces</taxon>
    </lineage>
</organism>
<dbReference type="PROSITE" id="PS50977">
    <property type="entry name" value="HTH_TETR_2"/>
    <property type="match status" value="1"/>
</dbReference>
<keyword evidence="8" id="KW-1185">Reference proteome</keyword>
<feature type="region of interest" description="Disordered" evidence="5">
    <location>
        <begin position="1"/>
        <end position="20"/>
    </location>
</feature>
<evidence type="ECO:0000256" key="2">
    <source>
        <dbReference type="ARBA" id="ARBA00023125"/>
    </source>
</evidence>
<dbReference type="AlphaFoldDB" id="A0A3A9YTP8"/>
<dbReference type="Pfam" id="PF00440">
    <property type="entry name" value="TetR_N"/>
    <property type="match status" value="1"/>
</dbReference>
<reference evidence="7 8" key="1">
    <citation type="journal article" date="2014" name="Int. J. Syst. Evol. Microbiol.">
        <title>Streptomyces hoynatensis sp. nov., isolated from deep marine sediment.</title>
        <authorList>
            <person name="Veyisoglu A."/>
            <person name="Sahin N."/>
        </authorList>
    </citation>
    <scope>NUCLEOTIDE SEQUENCE [LARGE SCALE GENOMIC DNA]</scope>
    <source>
        <strain evidence="7 8">KCTC 29097</strain>
    </source>
</reference>
<evidence type="ECO:0000256" key="1">
    <source>
        <dbReference type="ARBA" id="ARBA00023015"/>
    </source>
</evidence>
<dbReference type="InterPro" id="IPR050109">
    <property type="entry name" value="HTH-type_TetR-like_transc_reg"/>
</dbReference>
<dbReference type="PANTHER" id="PTHR30055:SF234">
    <property type="entry name" value="HTH-TYPE TRANSCRIPTIONAL REGULATOR BETI"/>
    <property type="match status" value="1"/>
</dbReference>
<dbReference type="Gene3D" id="1.10.357.10">
    <property type="entry name" value="Tetracycline Repressor, domain 2"/>
    <property type="match status" value="2"/>
</dbReference>
<dbReference type="GO" id="GO:0003700">
    <property type="term" value="F:DNA-binding transcription factor activity"/>
    <property type="evidence" value="ECO:0007669"/>
    <property type="project" value="TreeGrafter"/>
</dbReference>
<dbReference type="SUPFAM" id="SSF46689">
    <property type="entry name" value="Homeodomain-like"/>
    <property type="match status" value="1"/>
</dbReference>
<proteinExistence type="predicted"/>
<evidence type="ECO:0000256" key="4">
    <source>
        <dbReference type="PROSITE-ProRule" id="PRU00335"/>
    </source>
</evidence>
<dbReference type="RefSeq" id="WP_120682017.1">
    <property type="nucleotide sequence ID" value="NZ_RBAL01000013.1"/>
</dbReference>
<dbReference type="PRINTS" id="PR00455">
    <property type="entry name" value="HTHTETR"/>
</dbReference>
<dbReference type="Pfam" id="PF21597">
    <property type="entry name" value="TetR_C_43"/>
    <property type="match status" value="1"/>
</dbReference>
<dbReference type="GO" id="GO:0000976">
    <property type="term" value="F:transcription cis-regulatory region binding"/>
    <property type="evidence" value="ECO:0007669"/>
    <property type="project" value="TreeGrafter"/>
</dbReference>
<evidence type="ECO:0000256" key="3">
    <source>
        <dbReference type="ARBA" id="ARBA00023163"/>
    </source>
</evidence>
<evidence type="ECO:0000313" key="8">
    <source>
        <dbReference type="Proteomes" id="UP000272474"/>
    </source>
</evidence>
<evidence type="ECO:0000256" key="5">
    <source>
        <dbReference type="SAM" id="MobiDB-lite"/>
    </source>
</evidence>
<accession>A0A3A9YTP8</accession>
<dbReference type="InterPro" id="IPR036271">
    <property type="entry name" value="Tet_transcr_reg_TetR-rel_C_sf"/>
</dbReference>
<dbReference type="OrthoDB" id="3867658at2"/>
<feature type="region of interest" description="Disordered" evidence="5">
    <location>
        <begin position="146"/>
        <end position="230"/>
    </location>
</feature>
<dbReference type="EMBL" id="RBAL01000013">
    <property type="protein sequence ID" value="RKN39438.1"/>
    <property type="molecule type" value="Genomic_DNA"/>
</dbReference>
<name>A0A3A9YTP8_9ACTN</name>
<gene>
    <name evidence="7" type="ORF">D7294_20760</name>
</gene>
<feature type="compositionally biased region" description="Gly residues" evidence="5">
    <location>
        <begin position="160"/>
        <end position="196"/>
    </location>
</feature>